<dbReference type="NCBIfam" id="TIGR02059">
    <property type="entry name" value="swm_rep_I"/>
    <property type="match status" value="8"/>
</dbReference>
<evidence type="ECO:0000259" key="2">
    <source>
        <dbReference type="PROSITE" id="PS51272"/>
    </source>
</evidence>
<dbReference type="RefSeq" id="WP_258387194.1">
    <property type="nucleotide sequence ID" value="NZ_CP091430.1"/>
</dbReference>
<dbReference type="Pfam" id="PF13753">
    <property type="entry name" value="SWM_repeat"/>
    <property type="match status" value="8"/>
</dbReference>
<name>A0ABY5SB05_9BACL</name>
<accession>A0ABY5SB05</accession>
<sequence length="1399" mass="146459">MLLRQLLRAISLQAAFMLLMVCIMPQNMAYALDDRKPMLQSSDISGAVIRLVYDEPLDENGVPDVNTMYVKTNNEAALIAGIQITGSIVYITLLNPPLPEQPVVLTYLPGDPAIRDISGNTAPSLIDHAITRPDSSPPLLVHAAADGTAVTLQYNEQLNPDSVPAPGSFVLKVNGISRSIVSTSVSGAALRLTMAEPIGTGQTVQVTYLHSIHPIQDLAGNDAANIYEAPVLNAAQAVPPEVTAAIVNGTQLQVTYNQSLNEASVPPVSSFNVTADSSHVAVSRVTISGSVLTLSLYSPVSASPSVKLDYNPPAVNALLGAAGVPVAAVSGLNVLNRSDVSPPQLTGARMNGAYVQLLYNEPLNASSVPGRSSFSVFVDGESRAVSSVAIADRTVSLLLESGPSLGVSSITVTYMVPANNGIQDSSGNLAGGLVRQPVDSGNDHTAPALISVLLESRTLILQYDEPLHSASVPSTGSFRAANGSGTIAVSSVQIAGNEVRLSLTGSWSGSLPITLSYTQPGVKPIQDVSGNAAASFSNWAVGSTADQTPPVLTAATVNKTVLKLTYSETLRANTVPSASQFQVTVGGYPRNVSNVSVNGTVVTLTLMSSAVAIHDAVKLTYTPPNVNPIQDLSGNKAAELSQQTVTNQTDATVPTLVSASINGMILTLVYSKALNPAYVPPVSSFSIYGSGYRAVTNVTVSGTMVTLILGTRADDSESLTVSYSQPYNGSALQDMNGNLAANLYSQQVRNGSDIMPPILTAAAVSGGQSTIVLTYNETLNSGSVPYASQYTVKSGDTTIPVSRVTISGTSVTLTLQSPIKSGQTITLSYTAGYSNSIKDKAGNQAASVSNYSVKMTNASLTVTGAKGDDRTVVLTFARMLDESSVPDVGSFTVTVNGSARKITDVYVDGYNVELTLSADLGSSANVRVSYKPGLTKLQDEDGAAAAAFTGRSVVMAKSSLESEDAAPIQQIDRNAGTWEEPEVMLAAGDARQTTETTAQGESIAVYTLEGSTIKSALQQRNGKQRKAVGFAALGSGLNASKAFKVRIPSSAFHSAPESAGADQFVVTTPLGAYRLPADVVDAEALSNQLKVPADDIYVGIVIRQADAALTQEMTAAALAGGLETLGGPIFYEVMVEGAGRTFPLQSFNQYIPRQLYIGQQITAQDTTIVWYDASMKRLAYVPNLLYTEGNRPSATIMHMTNGAYMAVKSSRQFTDMASHWAAADVQRLASKLIVSGVSAGAFGPNKAVTKAEFVTMLTRAMGLTGSGAAKELPYDDVPGQSWFRAAVMIAYENGIIDPAERFEPGMPITRSQMAVMAYRAVQAAGQKIPITNIDRSNIDKFTDLRTVSPEERNAIIADVKAGIMSGGSQTSFMPGANATRAQAAVILGRLLRYAGLIDG</sequence>
<dbReference type="Gene3D" id="2.60.40.1220">
    <property type="match status" value="3"/>
</dbReference>
<feature type="domain" description="SLH" evidence="2">
    <location>
        <begin position="1338"/>
        <end position="1399"/>
    </location>
</feature>
<protein>
    <submittedName>
        <fullName evidence="3">S-layer homology domain-containing protein</fullName>
    </submittedName>
</protein>
<gene>
    <name evidence="3" type="ORF">L1F29_04600</name>
</gene>
<dbReference type="Pfam" id="PF00395">
    <property type="entry name" value="SLH"/>
    <property type="match status" value="3"/>
</dbReference>
<evidence type="ECO:0000313" key="4">
    <source>
        <dbReference type="Proteomes" id="UP001057877"/>
    </source>
</evidence>
<dbReference type="PROSITE" id="PS51272">
    <property type="entry name" value="SLH"/>
    <property type="match status" value="3"/>
</dbReference>
<dbReference type="EMBL" id="CP091430">
    <property type="protein sequence ID" value="UVI31131.1"/>
    <property type="molecule type" value="Genomic_DNA"/>
</dbReference>
<evidence type="ECO:0000313" key="3">
    <source>
        <dbReference type="EMBL" id="UVI31131.1"/>
    </source>
</evidence>
<dbReference type="Proteomes" id="UP001057877">
    <property type="component" value="Chromosome"/>
</dbReference>
<keyword evidence="1" id="KW-0732">Signal</keyword>
<dbReference type="InterPro" id="IPR001119">
    <property type="entry name" value="SLH_dom"/>
</dbReference>
<feature type="domain" description="SLH" evidence="2">
    <location>
        <begin position="1273"/>
        <end position="1331"/>
    </location>
</feature>
<organism evidence="3 4">
    <name type="scientific">Paenibacillus spongiae</name>
    <dbReference type="NCBI Taxonomy" id="2909671"/>
    <lineage>
        <taxon>Bacteria</taxon>
        <taxon>Bacillati</taxon>
        <taxon>Bacillota</taxon>
        <taxon>Bacilli</taxon>
        <taxon>Bacillales</taxon>
        <taxon>Paenibacillaceae</taxon>
        <taxon>Paenibacillus</taxon>
    </lineage>
</organism>
<dbReference type="InterPro" id="IPR011801">
    <property type="entry name" value="Swm_rep_I_cyn"/>
</dbReference>
<evidence type="ECO:0000256" key="1">
    <source>
        <dbReference type="ARBA" id="ARBA00022729"/>
    </source>
</evidence>
<dbReference type="InterPro" id="IPR028059">
    <property type="entry name" value="SWM_rpt"/>
</dbReference>
<reference evidence="3" key="1">
    <citation type="submission" date="2022-01" db="EMBL/GenBank/DDBJ databases">
        <title>Paenibacillus spongiae sp. nov., isolated from marine sponge.</title>
        <authorList>
            <person name="Li Z."/>
            <person name="Zhang M."/>
        </authorList>
    </citation>
    <scope>NUCLEOTIDE SEQUENCE</scope>
    <source>
        <strain evidence="3">PHS-Z3</strain>
    </source>
</reference>
<proteinExistence type="predicted"/>
<keyword evidence="4" id="KW-1185">Reference proteome</keyword>
<dbReference type="InterPro" id="IPR014755">
    <property type="entry name" value="Cu-Rt/internalin_Ig-like"/>
</dbReference>
<feature type="domain" description="SLH" evidence="2">
    <location>
        <begin position="1208"/>
        <end position="1271"/>
    </location>
</feature>